<organism evidence="2 3">
    <name type="scientific">Capsicum baccatum</name>
    <name type="common">Peruvian pepper</name>
    <dbReference type="NCBI Taxonomy" id="33114"/>
    <lineage>
        <taxon>Eukaryota</taxon>
        <taxon>Viridiplantae</taxon>
        <taxon>Streptophyta</taxon>
        <taxon>Embryophyta</taxon>
        <taxon>Tracheophyta</taxon>
        <taxon>Spermatophyta</taxon>
        <taxon>Magnoliopsida</taxon>
        <taxon>eudicotyledons</taxon>
        <taxon>Gunneridae</taxon>
        <taxon>Pentapetalae</taxon>
        <taxon>asterids</taxon>
        <taxon>lamiids</taxon>
        <taxon>Solanales</taxon>
        <taxon>Solanaceae</taxon>
        <taxon>Solanoideae</taxon>
        <taxon>Capsiceae</taxon>
        <taxon>Capsicum</taxon>
    </lineage>
</organism>
<dbReference type="OrthoDB" id="1294638at2759"/>
<proteinExistence type="predicted"/>
<protein>
    <recommendedName>
        <fullName evidence="4">Carboxypeptidase A inhibitor-like domain-containing protein</fullName>
    </recommendedName>
</protein>
<reference evidence="2 3" key="1">
    <citation type="journal article" date="2017" name="Genome Biol.">
        <title>New reference genome sequences of hot pepper reveal the massive evolution of plant disease-resistance genes by retroduplication.</title>
        <authorList>
            <person name="Kim S."/>
            <person name="Park J."/>
            <person name="Yeom S.I."/>
            <person name="Kim Y.M."/>
            <person name="Seo E."/>
            <person name="Kim K.T."/>
            <person name="Kim M.S."/>
            <person name="Lee J.M."/>
            <person name="Cheong K."/>
            <person name="Shin H.S."/>
            <person name="Kim S.B."/>
            <person name="Han K."/>
            <person name="Lee J."/>
            <person name="Park M."/>
            <person name="Lee H.A."/>
            <person name="Lee H.Y."/>
            <person name="Lee Y."/>
            <person name="Oh S."/>
            <person name="Lee J.H."/>
            <person name="Choi E."/>
            <person name="Choi E."/>
            <person name="Lee S.E."/>
            <person name="Jeon J."/>
            <person name="Kim H."/>
            <person name="Choi G."/>
            <person name="Song H."/>
            <person name="Lee J."/>
            <person name="Lee S.C."/>
            <person name="Kwon J.K."/>
            <person name="Lee H.Y."/>
            <person name="Koo N."/>
            <person name="Hong Y."/>
            <person name="Kim R.W."/>
            <person name="Kang W.H."/>
            <person name="Huh J.H."/>
            <person name="Kang B.C."/>
            <person name="Yang T.J."/>
            <person name="Lee Y.H."/>
            <person name="Bennetzen J.L."/>
            <person name="Choi D."/>
        </authorList>
    </citation>
    <scope>NUCLEOTIDE SEQUENCE [LARGE SCALE GENOMIC DNA]</scope>
    <source>
        <strain evidence="3">cv. PBC81</strain>
    </source>
</reference>
<evidence type="ECO:0008006" key="4">
    <source>
        <dbReference type="Google" id="ProtNLM"/>
    </source>
</evidence>
<comment type="caution">
    <text evidence="2">The sequence shown here is derived from an EMBL/GenBank/DDBJ whole genome shotgun (WGS) entry which is preliminary data.</text>
</comment>
<evidence type="ECO:0000313" key="2">
    <source>
        <dbReference type="EMBL" id="PHT49380.1"/>
    </source>
</evidence>
<evidence type="ECO:0000313" key="3">
    <source>
        <dbReference type="Proteomes" id="UP000224567"/>
    </source>
</evidence>
<keyword evidence="1" id="KW-0732">Signal</keyword>
<name>A0A2G2WW15_CAPBA</name>
<dbReference type="AlphaFoldDB" id="A0A2G2WW15"/>
<feature type="signal peptide" evidence="1">
    <location>
        <begin position="1"/>
        <end position="19"/>
    </location>
</feature>
<reference evidence="3" key="2">
    <citation type="journal article" date="2017" name="J. Anim. Genet.">
        <title>Multiple reference genome sequences of hot pepper reveal the massive evolution of plant disease resistance genes by retroduplication.</title>
        <authorList>
            <person name="Kim S."/>
            <person name="Park J."/>
            <person name="Yeom S.-I."/>
            <person name="Kim Y.-M."/>
            <person name="Seo E."/>
            <person name="Kim K.-T."/>
            <person name="Kim M.-S."/>
            <person name="Lee J.M."/>
            <person name="Cheong K."/>
            <person name="Shin H.-S."/>
            <person name="Kim S.-B."/>
            <person name="Han K."/>
            <person name="Lee J."/>
            <person name="Park M."/>
            <person name="Lee H.-A."/>
            <person name="Lee H.-Y."/>
            <person name="Lee Y."/>
            <person name="Oh S."/>
            <person name="Lee J.H."/>
            <person name="Choi E."/>
            <person name="Choi E."/>
            <person name="Lee S.E."/>
            <person name="Jeon J."/>
            <person name="Kim H."/>
            <person name="Choi G."/>
            <person name="Song H."/>
            <person name="Lee J."/>
            <person name="Lee S.-C."/>
            <person name="Kwon J.-K."/>
            <person name="Lee H.-Y."/>
            <person name="Koo N."/>
            <person name="Hong Y."/>
            <person name="Kim R.W."/>
            <person name="Kang W.-H."/>
            <person name="Huh J.H."/>
            <person name="Kang B.-C."/>
            <person name="Yang T.-J."/>
            <person name="Lee Y.-H."/>
            <person name="Bennetzen J.L."/>
            <person name="Choi D."/>
        </authorList>
    </citation>
    <scope>NUCLEOTIDE SEQUENCE [LARGE SCALE GENOMIC DNA]</scope>
    <source>
        <strain evidence="3">cv. PBC81</strain>
    </source>
</reference>
<dbReference type="EMBL" id="MLFT02000004">
    <property type="protein sequence ID" value="PHT49380.1"/>
    <property type="molecule type" value="Genomic_DNA"/>
</dbReference>
<accession>A0A2G2WW15</accession>
<dbReference type="Proteomes" id="UP000224567">
    <property type="component" value="Unassembled WGS sequence"/>
</dbReference>
<keyword evidence="3" id="KW-1185">Reference proteome</keyword>
<feature type="chain" id="PRO_5013854768" description="Carboxypeptidase A inhibitor-like domain-containing protein" evidence="1">
    <location>
        <begin position="20"/>
        <end position="85"/>
    </location>
</feature>
<sequence length="85" mass="9399">MASFKQVFLFTALFVAISGNLSLGPKKMQVMALRDLSTDIAEMKGKLFRLEDITTCGKQCKVRTDCQEGFICSNCITFGSFSQCV</sequence>
<evidence type="ECO:0000256" key="1">
    <source>
        <dbReference type="SAM" id="SignalP"/>
    </source>
</evidence>
<gene>
    <name evidence="2" type="ORF">CQW23_09127</name>
</gene>